<dbReference type="SUPFAM" id="SSF55785">
    <property type="entry name" value="PYP-like sensor domain (PAS domain)"/>
    <property type="match status" value="1"/>
</dbReference>
<dbReference type="InterPro" id="IPR036890">
    <property type="entry name" value="HATPase_C_sf"/>
</dbReference>
<dbReference type="InterPro" id="IPR003661">
    <property type="entry name" value="HisK_dim/P_dom"/>
</dbReference>
<evidence type="ECO:0000256" key="6">
    <source>
        <dbReference type="ARBA" id="ARBA00022679"/>
    </source>
</evidence>
<dbReference type="InterPro" id="IPR003594">
    <property type="entry name" value="HATPase_dom"/>
</dbReference>
<comment type="catalytic activity">
    <reaction evidence="1">
        <text>ATP + protein L-histidine = ADP + protein N-phospho-L-histidine.</text>
        <dbReference type="EC" id="2.7.13.3"/>
    </reaction>
</comment>
<evidence type="ECO:0000256" key="3">
    <source>
        <dbReference type="ARBA" id="ARBA00012438"/>
    </source>
</evidence>
<dbReference type="Pfam" id="PF00512">
    <property type="entry name" value="HisKA"/>
    <property type="match status" value="1"/>
</dbReference>
<dbReference type="InterPro" id="IPR035965">
    <property type="entry name" value="PAS-like_dom_sf"/>
</dbReference>
<dbReference type="CDD" id="cd00082">
    <property type="entry name" value="HisKA"/>
    <property type="match status" value="1"/>
</dbReference>
<evidence type="ECO:0000256" key="5">
    <source>
        <dbReference type="ARBA" id="ARBA00022553"/>
    </source>
</evidence>
<organism evidence="17 18">
    <name type="scientific">Noviherbaspirillum denitrificans</name>
    <dbReference type="NCBI Taxonomy" id="1968433"/>
    <lineage>
        <taxon>Bacteria</taxon>
        <taxon>Pseudomonadati</taxon>
        <taxon>Pseudomonadota</taxon>
        <taxon>Betaproteobacteria</taxon>
        <taxon>Burkholderiales</taxon>
        <taxon>Oxalobacteraceae</taxon>
        <taxon>Noviherbaspirillum</taxon>
    </lineage>
</organism>
<dbReference type="Gene3D" id="1.10.287.130">
    <property type="match status" value="1"/>
</dbReference>
<evidence type="ECO:0000256" key="8">
    <source>
        <dbReference type="ARBA" id="ARBA00022777"/>
    </source>
</evidence>
<dbReference type="InterPro" id="IPR033479">
    <property type="entry name" value="dCache_1"/>
</dbReference>
<dbReference type="InterPro" id="IPR005467">
    <property type="entry name" value="His_kinase_dom"/>
</dbReference>
<keyword evidence="9 13" id="KW-1133">Transmembrane helix</keyword>
<dbReference type="Pfam" id="PF02743">
    <property type="entry name" value="dCache_1"/>
    <property type="match status" value="1"/>
</dbReference>
<feature type="domain" description="PAC" evidence="16">
    <location>
        <begin position="98"/>
        <end position="150"/>
    </location>
</feature>
<dbReference type="SMART" id="SM00388">
    <property type="entry name" value="HisKA"/>
    <property type="match status" value="1"/>
</dbReference>
<keyword evidence="8" id="KW-0418">Kinase</keyword>
<dbReference type="SMART" id="SM00387">
    <property type="entry name" value="HATPase_c"/>
    <property type="match status" value="1"/>
</dbReference>
<dbReference type="SMART" id="SM00086">
    <property type="entry name" value="PAC"/>
    <property type="match status" value="1"/>
</dbReference>
<keyword evidence="5 11" id="KW-0597">Phosphoprotein</keyword>
<dbReference type="Pfam" id="PF02518">
    <property type="entry name" value="HATPase_c"/>
    <property type="match status" value="1"/>
</dbReference>
<dbReference type="InterPro" id="IPR000700">
    <property type="entry name" value="PAS-assoc_C"/>
</dbReference>
<evidence type="ECO:0000256" key="2">
    <source>
        <dbReference type="ARBA" id="ARBA00004429"/>
    </source>
</evidence>
<accession>A0A254TC49</accession>
<keyword evidence="6" id="KW-0808">Transferase</keyword>
<evidence type="ECO:0000256" key="1">
    <source>
        <dbReference type="ARBA" id="ARBA00000085"/>
    </source>
</evidence>
<evidence type="ECO:0000313" key="17">
    <source>
        <dbReference type="EMBL" id="OWW20210.1"/>
    </source>
</evidence>
<evidence type="ECO:0000256" key="4">
    <source>
        <dbReference type="ARBA" id="ARBA00022475"/>
    </source>
</evidence>
<feature type="region of interest" description="Disordered" evidence="12">
    <location>
        <begin position="1"/>
        <end position="31"/>
    </location>
</feature>
<dbReference type="EMBL" id="LSTO01000001">
    <property type="protein sequence ID" value="OWW20210.1"/>
    <property type="molecule type" value="Genomic_DNA"/>
</dbReference>
<comment type="caution">
    <text evidence="17">The sequence shown here is derived from an EMBL/GenBank/DDBJ whole genome shotgun (WGS) entry which is preliminary data.</text>
</comment>
<feature type="transmembrane region" description="Helical" evidence="13">
    <location>
        <begin position="451"/>
        <end position="472"/>
    </location>
</feature>
<dbReference type="Proteomes" id="UP000197535">
    <property type="component" value="Unassembled WGS sequence"/>
</dbReference>
<dbReference type="Pfam" id="PF00072">
    <property type="entry name" value="Response_reg"/>
    <property type="match status" value="1"/>
</dbReference>
<dbReference type="SUPFAM" id="SSF55874">
    <property type="entry name" value="ATPase domain of HSP90 chaperone/DNA topoisomerase II/histidine kinase"/>
    <property type="match status" value="1"/>
</dbReference>
<evidence type="ECO:0000259" key="14">
    <source>
        <dbReference type="PROSITE" id="PS50109"/>
    </source>
</evidence>
<name>A0A254TC49_9BURK</name>
<dbReference type="Gene3D" id="3.30.450.20">
    <property type="entry name" value="PAS domain"/>
    <property type="match status" value="2"/>
</dbReference>
<dbReference type="CDD" id="cd18774">
    <property type="entry name" value="PDC2_HK_sensor"/>
    <property type="match status" value="1"/>
</dbReference>
<proteinExistence type="predicted"/>
<dbReference type="InterPro" id="IPR011006">
    <property type="entry name" value="CheY-like_superfamily"/>
</dbReference>
<dbReference type="SUPFAM" id="SSF47384">
    <property type="entry name" value="Homodimeric domain of signal transducing histidine kinase"/>
    <property type="match status" value="1"/>
</dbReference>
<feature type="modified residue" description="4-aspartylphosphate" evidence="11">
    <location>
        <position position="842"/>
    </location>
</feature>
<dbReference type="Gene3D" id="3.30.565.10">
    <property type="entry name" value="Histidine kinase-like ATPase, C-terminal domain"/>
    <property type="match status" value="1"/>
</dbReference>
<dbReference type="CDD" id="cd00130">
    <property type="entry name" value="PAS"/>
    <property type="match status" value="1"/>
</dbReference>
<feature type="domain" description="Response regulatory" evidence="15">
    <location>
        <begin position="793"/>
        <end position="907"/>
    </location>
</feature>
<dbReference type="PANTHER" id="PTHR43547:SF2">
    <property type="entry name" value="HYBRID SIGNAL TRANSDUCTION HISTIDINE KINASE C"/>
    <property type="match status" value="1"/>
</dbReference>
<dbReference type="EC" id="2.7.13.3" evidence="3"/>
<dbReference type="InterPro" id="IPR036097">
    <property type="entry name" value="HisK_dim/P_sf"/>
</dbReference>
<dbReference type="SUPFAM" id="SSF52172">
    <property type="entry name" value="CheY-like"/>
    <property type="match status" value="1"/>
</dbReference>
<keyword evidence="4" id="KW-1003">Cell membrane</keyword>
<evidence type="ECO:0000256" key="13">
    <source>
        <dbReference type="SAM" id="Phobius"/>
    </source>
</evidence>
<evidence type="ECO:0000313" key="18">
    <source>
        <dbReference type="Proteomes" id="UP000197535"/>
    </source>
</evidence>
<feature type="domain" description="Histidine kinase" evidence="14">
    <location>
        <begin position="554"/>
        <end position="774"/>
    </location>
</feature>
<evidence type="ECO:0000256" key="10">
    <source>
        <dbReference type="ARBA" id="ARBA00023136"/>
    </source>
</evidence>
<dbReference type="FunFam" id="3.30.565.10:FF:000006">
    <property type="entry name" value="Sensor histidine kinase WalK"/>
    <property type="match status" value="1"/>
</dbReference>
<keyword evidence="7 13" id="KW-0812">Transmembrane</keyword>
<dbReference type="Gene3D" id="3.40.50.2300">
    <property type="match status" value="1"/>
</dbReference>
<comment type="subcellular location">
    <subcellularLocation>
        <location evidence="2">Cell inner membrane</location>
        <topology evidence="2">Multi-pass membrane protein</topology>
    </subcellularLocation>
</comment>
<dbReference type="SMART" id="SM00448">
    <property type="entry name" value="REC"/>
    <property type="match status" value="1"/>
</dbReference>
<dbReference type="Pfam" id="PF08447">
    <property type="entry name" value="PAS_3"/>
    <property type="match status" value="1"/>
</dbReference>
<feature type="compositionally biased region" description="Basic and acidic residues" evidence="12">
    <location>
        <begin position="1"/>
        <end position="13"/>
    </location>
</feature>
<protein>
    <recommendedName>
        <fullName evidence="3">histidine kinase</fullName>
        <ecNumber evidence="3">2.7.13.3</ecNumber>
    </recommendedName>
</protein>
<dbReference type="InterPro" id="IPR001610">
    <property type="entry name" value="PAC"/>
</dbReference>
<dbReference type="InterPro" id="IPR004358">
    <property type="entry name" value="Sig_transdc_His_kin-like_C"/>
</dbReference>
<keyword evidence="18" id="KW-1185">Reference proteome</keyword>
<evidence type="ECO:0000256" key="7">
    <source>
        <dbReference type="ARBA" id="ARBA00022692"/>
    </source>
</evidence>
<dbReference type="PROSITE" id="PS50113">
    <property type="entry name" value="PAC"/>
    <property type="match status" value="1"/>
</dbReference>
<dbReference type="InterPro" id="IPR013655">
    <property type="entry name" value="PAS_fold_3"/>
</dbReference>
<evidence type="ECO:0000259" key="15">
    <source>
        <dbReference type="PROSITE" id="PS50110"/>
    </source>
</evidence>
<dbReference type="GO" id="GO:0005886">
    <property type="term" value="C:plasma membrane"/>
    <property type="evidence" value="ECO:0007669"/>
    <property type="project" value="UniProtKB-SubCell"/>
</dbReference>
<keyword evidence="10 13" id="KW-0472">Membrane</keyword>
<evidence type="ECO:0000256" key="12">
    <source>
        <dbReference type="SAM" id="MobiDB-lite"/>
    </source>
</evidence>
<dbReference type="AlphaFoldDB" id="A0A254TC49"/>
<evidence type="ECO:0000256" key="11">
    <source>
        <dbReference type="PROSITE-ProRule" id="PRU00169"/>
    </source>
</evidence>
<dbReference type="PROSITE" id="PS50109">
    <property type="entry name" value="HIS_KIN"/>
    <property type="match status" value="1"/>
</dbReference>
<dbReference type="PANTHER" id="PTHR43547">
    <property type="entry name" value="TWO-COMPONENT HISTIDINE KINASE"/>
    <property type="match status" value="1"/>
</dbReference>
<dbReference type="InterPro" id="IPR001789">
    <property type="entry name" value="Sig_transdc_resp-reg_receiver"/>
</dbReference>
<dbReference type="NCBIfam" id="TIGR00229">
    <property type="entry name" value="sensory_box"/>
    <property type="match status" value="1"/>
</dbReference>
<gene>
    <name evidence="17" type="ORF">AYR66_12600</name>
</gene>
<reference evidence="17 18" key="1">
    <citation type="submission" date="2016-02" db="EMBL/GenBank/DDBJ databases">
        <authorList>
            <person name="Wen L."/>
            <person name="He K."/>
            <person name="Yang H."/>
        </authorList>
    </citation>
    <scope>NUCLEOTIDE SEQUENCE [LARGE SCALE GENOMIC DNA]</scope>
    <source>
        <strain evidence="17 18">TSA40</strain>
    </source>
</reference>
<dbReference type="CDD" id="cd18773">
    <property type="entry name" value="PDC1_HK_sensor"/>
    <property type="match status" value="1"/>
</dbReference>
<dbReference type="PRINTS" id="PR00344">
    <property type="entry name" value="BCTRLSENSOR"/>
</dbReference>
<dbReference type="InterPro" id="IPR000014">
    <property type="entry name" value="PAS"/>
</dbReference>
<evidence type="ECO:0000256" key="9">
    <source>
        <dbReference type="ARBA" id="ARBA00022989"/>
    </source>
</evidence>
<sequence>MHGHVYDRADRMDMTVPDPETLDPVGGGQTEGDPFQTVWETDHRGMNHYQSPSWYRYVGEGFGSSFGEDWLRFYHPADREHLLAEWRKSLSSEGAHPYDIEVRIRRHDGVYRWFRVQGTPHRSRDGSVVKWAGTCTDIHAEKLARLAASPECGASETGRQPRRKEGLLVRLRQCLRIGPLELRLFVIVLAGILPLAVLAFATLFHNAEVQRQELIEANKGTMRAIITAVDSELATSIAALDALAASPRLQADDFEGFHREAREMLARRSGWRNVVLADPSARQLVNAHLPYGVSLPGRVDAAGLEDAVRSGKPGVGNIILSPVLKEYALSVRVPIVRDGAVRFVLTAVIHPETIRTILSRQRVPIEGVVAIFDKSYNIVARTIGQEDWVGKKPSPGLLALLEKGGQGGVAETRTLEGRPVYSVFARSPDSGWSAAVGISVEAIEAPIRRSYAALGGAILLSLLLGFLAAYLLSRTVTRPLKDLAQAAVAVGQGELPPVPRSDLPEVREVATALSAAYIEREKLLQGERDARLLEQEARVQAEKANKAKDEFLAMLGHELRNPLAAITTASEILDLMDQAPSRNKDTAGEARAIIRRQVRHLSRLTDDLLDAGRVILGKIKLERKVLDFSAIVRAAIETLQNTGRTGGIDMTSQLQQVWVEGDTTRLDQVVANLLANAVKYTPEPGSVCVTLEAQDGEAILRVRDSGLGLEADLLPRVFDLFVQGKRSLDRSQGGLGIGLTLVRRLVELHGGQVEARSDGPDRGSEFIVRLPAVAAPGLEPEAMTDVAARVSRTIVIVEDNRDVRVGLRAALELDGHRVVEAADGPAGIDTVLQAKADIALIDIGLPQLDGYGVARALRGRATHDIRLIAMTGYGSKENINRGKLAGFDAYLVKPVDMRVLHDLITGN</sequence>
<dbReference type="GO" id="GO:0000155">
    <property type="term" value="F:phosphorelay sensor kinase activity"/>
    <property type="evidence" value="ECO:0007669"/>
    <property type="project" value="InterPro"/>
</dbReference>
<evidence type="ECO:0000259" key="16">
    <source>
        <dbReference type="PROSITE" id="PS50113"/>
    </source>
</evidence>
<dbReference type="PROSITE" id="PS50110">
    <property type="entry name" value="RESPONSE_REGULATORY"/>
    <property type="match status" value="1"/>
</dbReference>
<feature type="transmembrane region" description="Helical" evidence="13">
    <location>
        <begin position="182"/>
        <end position="204"/>
    </location>
</feature>